<keyword evidence="4 11" id="KW-0808">Transferase</keyword>
<evidence type="ECO:0000256" key="7">
    <source>
        <dbReference type="ARBA" id="ARBA00022989"/>
    </source>
</evidence>
<evidence type="ECO:0000256" key="3">
    <source>
        <dbReference type="ARBA" id="ARBA00022676"/>
    </source>
</evidence>
<dbReference type="OMA" id="RVIWITH"/>
<evidence type="ECO:0000256" key="1">
    <source>
        <dbReference type="ARBA" id="ARBA00004167"/>
    </source>
</evidence>
<comment type="subcellular location">
    <subcellularLocation>
        <location evidence="1 12">Membrane</location>
        <topology evidence="1 12">Single-pass membrane protein</topology>
    </subcellularLocation>
</comment>
<sequence length="462" mass="52444">MRLLLALHFALHCIASSAMRILQIVPGFTNSHILFNYRLAETLTNLGHDVYMWTQMEMSMVITNIVKPPNRVTELRVPIFFSDSMKTEGLKASNERVFQTMMFNEGKAYDLWWTGQEFKDMRIEACEQMLNISEEVVGSFRERSFDLAIAHFHDLCPLAMARKVGVQKVSHSNDLILLSSAKLISKMISIGDPDLWALSQQVPVLLINGEAYLDFPRPLPIGITFMGEIDAKASGLSALSGEIKRIADEADAGIIVFSLGTVSNTTNMPTRMLKSFLEAFTSFKRYTILWRLEKDVPEAKPFKHIHIMNWLPQKDLMRHPKMRLLIAHGGYNSLLETAQAGVPAILMPLFADQFINAKRAQRFGFAELLNKLTISSDIVRHTIDMVLHNSSYALNARRIASILADKPSDDRYASLSHRLRLAVSPRDYFMLKAAHKLSFVQYHFLDLLFVLIVVIVIVCRED</sequence>
<keyword evidence="14" id="KW-1185">Reference proteome</keyword>
<dbReference type="Gene3D" id="3.40.50.2000">
    <property type="entry name" value="Glycogen Phosphorylase B"/>
    <property type="match status" value="2"/>
</dbReference>
<dbReference type="EC" id="2.4.1.17" evidence="12"/>
<dbReference type="GO" id="GO:0015020">
    <property type="term" value="F:glucuronosyltransferase activity"/>
    <property type="evidence" value="ECO:0007669"/>
    <property type="project" value="UniProtKB-EC"/>
</dbReference>
<dbReference type="InterPro" id="IPR035595">
    <property type="entry name" value="UDP_glycos_trans_CS"/>
</dbReference>
<comment type="similarity">
    <text evidence="2 11">Belongs to the UDP-glycosyltransferase family.</text>
</comment>
<dbReference type="InterPro" id="IPR002213">
    <property type="entry name" value="UDP_glucos_trans"/>
</dbReference>
<keyword evidence="6 12" id="KW-0732">Signal</keyword>
<dbReference type="Pfam" id="PF00201">
    <property type="entry name" value="UDPGT"/>
    <property type="match status" value="1"/>
</dbReference>
<evidence type="ECO:0000313" key="13">
    <source>
        <dbReference type="EMBL" id="KHN79462.1"/>
    </source>
</evidence>
<keyword evidence="7 12" id="KW-1133">Transmembrane helix</keyword>
<evidence type="ECO:0000313" key="14">
    <source>
        <dbReference type="Proteomes" id="UP000031036"/>
    </source>
</evidence>
<evidence type="ECO:0000256" key="10">
    <source>
        <dbReference type="ARBA" id="ARBA00047475"/>
    </source>
</evidence>
<evidence type="ECO:0000256" key="2">
    <source>
        <dbReference type="ARBA" id="ARBA00009995"/>
    </source>
</evidence>
<dbReference type="STRING" id="6265.A0A0B2VDH2"/>
<keyword evidence="8 12" id="KW-0472">Membrane</keyword>
<dbReference type="FunFam" id="3.40.50.2000:FF:000118">
    <property type="entry name" value="UDP-glucuronosyltransferase"/>
    <property type="match status" value="1"/>
</dbReference>
<evidence type="ECO:0000256" key="5">
    <source>
        <dbReference type="ARBA" id="ARBA00022692"/>
    </source>
</evidence>
<evidence type="ECO:0000256" key="9">
    <source>
        <dbReference type="ARBA" id="ARBA00023180"/>
    </source>
</evidence>
<feature type="signal peptide" evidence="12">
    <location>
        <begin position="1"/>
        <end position="18"/>
    </location>
</feature>
<evidence type="ECO:0000256" key="4">
    <source>
        <dbReference type="ARBA" id="ARBA00022679"/>
    </source>
</evidence>
<comment type="caution">
    <text evidence="13">The sequence shown here is derived from an EMBL/GenBank/DDBJ whole genome shotgun (WGS) entry which is preliminary data.</text>
</comment>
<feature type="transmembrane region" description="Helical" evidence="12">
    <location>
        <begin position="439"/>
        <end position="459"/>
    </location>
</feature>
<feature type="chain" id="PRO_5005110426" description="UDP-glucuronosyltransferase" evidence="12">
    <location>
        <begin position="19"/>
        <end position="462"/>
    </location>
</feature>
<dbReference type="GO" id="GO:0016020">
    <property type="term" value="C:membrane"/>
    <property type="evidence" value="ECO:0007669"/>
    <property type="project" value="UniProtKB-SubCell"/>
</dbReference>
<dbReference type="OrthoDB" id="5835829at2759"/>
<keyword evidence="3 11" id="KW-0328">Glycosyltransferase</keyword>
<dbReference type="PANTHER" id="PTHR48043:SF46">
    <property type="entry name" value="UDP-GLUCURONOSYLTRANSFERASE UGT-60-RELATED"/>
    <property type="match status" value="1"/>
</dbReference>
<dbReference type="InterPro" id="IPR050271">
    <property type="entry name" value="UDP-glycosyltransferase"/>
</dbReference>
<evidence type="ECO:0000256" key="11">
    <source>
        <dbReference type="RuleBase" id="RU003718"/>
    </source>
</evidence>
<dbReference type="Proteomes" id="UP000031036">
    <property type="component" value="Unassembled WGS sequence"/>
</dbReference>
<protein>
    <recommendedName>
        <fullName evidence="12">UDP-glucuronosyltransferase</fullName>
        <ecNumber evidence="12">2.4.1.17</ecNumber>
    </recommendedName>
</protein>
<dbReference type="PANTHER" id="PTHR48043">
    <property type="entry name" value="EG:EG0003.4 PROTEIN-RELATED"/>
    <property type="match status" value="1"/>
</dbReference>
<keyword evidence="5 12" id="KW-0812">Transmembrane</keyword>
<dbReference type="AlphaFoldDB" id="A0A0B2VDH2"/>
<dbReference type="CDD" id="cd03784">
    <property type="entry name" value="GT1_Gtf-like"/>
    <property type="match status" value="1"/>
</dbReference>
<reference evidence="13 14" key="1">
    <citation type="submission" date="2014-11" db="EMBL/GenBank/DDBJ databases">
        <title>Genetic blueprint of the zoonotic pathogen Toxocara canis.</title>
        <authorList>
            <person name="Zhu X.-Q."/>
            <person name="Korhonen P.K."/>
            <person name="Cai H."/>
            <person name="Young N.D."/>
            <person name="Nejsum P."/>
            <person name="von Samson-Himmelstjerna G."/>
            <person name="Boag P.R."/>
            <person name="Tan P."/>
            <person name="Li Q."/>
            <person name="Min J."/>
            <person name="Yang Y."/>
            <person name="Wang X."/>
            <person name="Fang X."/>
            <person name="Hall R.S."/>
            <person name="Hofmann A."/>
            <person name="Sternberg P.W."/>
            <person name="Jex A.R."/>
            <person name="Gasser R.B."/>
        </authorList>
    </citation>
    <scope>NUCLEOTIDE SEQUENCE [LARGE SCALE GENOMIC DNA]</scope>
    <source>
        <strain evidence="13">PN_DK_2014</strain>
    </source>
</reference>
<dbReference type="EMBL" id="JPKZ01001912">
    <property type="protein sequence ID" value="KHN79462.1"/>
    <property type="molecule type" value="Genomic_DNA"/>
</dbReference>
<dbReference type="PROSITE" id="PS00375">
    <property type="entry name" value="UDPGT"/>
    <property type="match status" value="1"/>
</dbReference>
<evidence type="ECO:0000256" key="8">
    <source>
        <dbReference type="ARBA" id="ARBA00023136"/>
    </source>
</evidence>
<gene>
    <name evidence="13" type="primary">ugt-60</name>
    <name evidence="13" type="ORF">Tcan_04714</name>
</gene>
<accession>A0A0B2VDH2</accession>
<organism evidence="13 14">
    <name type="scientific">Toxocara canis</name>
    <name type="common">Canine roundworm</name>
    <dbReference type="NCBI Taxonomy" id="6265"/>
    <lineage>
        <taxon>Eukaryota</taxon>
        <taxon>Metazoa</taxon>
        <taxon>Ecdysozoa</taxon>
        <taxon>Nematoda</taxon>
        <taxon>Chromadorea</taxon>
        <taxon>Rhabditida</taxon>
        <taxon>Spirurina</taxon>
        <taxon>Ascaridomorpha</taxon>
        <taxon>Ascaridoidea</taxon>
        <taxon>Toxocaridae</taxon>
        <taxon>Toxocara</taxon>
    </lineage>
</organism>
<proteinExistence type="inferred from homology"/>
<evidence type="ECO:0000256" key="6">
    <source>
        <dbReference type="ARBA" id="ARBA00022729"/>
    </source>
</evidence>
<name>A0A0B2VDH2_TOXCA</name>
<dbReference type="SUPFAM" id="SSF53756">
    <property type="entry name" value="UDP-Glycosyltransferase/glycogen phosphorylase"/>
    <property type="match status" value="1"/>
</dbReference>
<keyword evidence="9" id="KW-0325">Glycoprotein</keyword>
<comment type="catalytic activity">
    <reaction evidence="10 12">
        <text>glucuronate acceptor + UDP-alpha-D-glucuronate = acceptor beta-D-glucuronoside + UDP + H(+)</text>
        <dbReference type="Rhea" id="RHEA:21032"/>
        <dbReference type="ChEBI" id="CHEBI:15378"/>
        <dbReference type="ChEBI" id="CHEBI:58052"/>
        <dbReference type="ChEBI" id="CHEBI:58223"/>
        <dbReference type="ChEBI" id="CHEBI:132367"/>
        <dbReference type="ChEBI" id="CHEBI:132368"/>
        <dbReference type="EC" id="2.4.1.17"/>
    </reaction>
</comment>
<evidence type="ECO:0000256" key="12">
    <source>
        <dbReference type="RuleBase" id="RU362059"/>
    </source>
</evidence>